<reference evidence="1 2" key="1">
    <citation type="submission" date="2018-04" db="EMBL/GenBank/DDBJ databases">
        <authorList>
            <person name="Vogel A."/>
        </authorList>
    </citation>
    <scope>NUCLEOTIDE SEQUENCE [LARGE SCALE GENOMIC DNA]</scope>
</reference>
<evidence type="ECO:0000313" key="2">
    <source>
        <dbReference type="Proteomes" id="UP000595140"/>
    </source>
</evidence>
<accession>A0A484MP66</accession>
<dbReference type="Proteomes" id="UP000595140">
    <property type="component" value="Unassembled WGS sequence"/>
</dbReference>
<name>A0A484MP66_9ASTE</name>
<dbReference type="AlphaFoldDB" id="A0A484MP66"/>
<proteinExistence type="predicted"/>
<protein>
    <submittedName>
        <fullName evidence="1">Uncharacterized protein</fullName>
    </submittedName>
</protein>
<keyword evidence="2" id="KW-1185">Reference proteome</keyword>
<sequence length="383" mass="42835">MRINTEPSWVFSKYIGNRVIVVAYEDNVNHVLITEKRVEGSRKVLIPVGNQFQLLTNFTKKLKFFFRSALENSAFASLRKDSGNTSERIPDRVRLSTGNFESRDCGEWFPIQETFRQAISASKPSLCWENESPQNYNCFARDLELLDIDRGVGQIEFSCSILLFDWDISGFGCQALSNVVAPLSKEAAPSLLIGREDAGSMSGAFGPLGCGELTVVRSLSPEAAPFIPISYNSFEVLDSNDDITLEEPEETRKIINIGDMIEMFNCTSYHRVMKLNALEDAAPENDEPALYTHSEGETTVFIDSKVEPIRINTSRCSKVSMLLPKLAKERDTMVLLAFYAVSLEAVKRWVELPIAVWHGSRSRFGLGTAYPSMGKSSHRWVGG</sequence>
<dbReference type="EMBL" id="OOIL02003825">
    <property type="protein sequence ID" value="VFQ89714.1"/>
    <property type="molecule type" value="Genomic_DNA"/>
</dbReference>
<evidence type="ECO:0000313" key="1">
    <source>
        <dbReference type="EMBL" id="VFQ89714.1"/>
    </source>
</evidence>
<organism evidence="1 2">
    <name type="scientific">Cuscuta campestris</name>
    <dbReference type="NCBI Taxonomy" id="132261"/>
    <lineage>
        <taxon>Eukaryota</taxon>
        <taxon>Viridiplantae</taxon>
        <taxon>Streptophyta</taxon>
        <taxon>Embryophyta</taxon>
        <taxon>Tracheophyta</taxon>
        <taxon>Spermatophyta</taxon>
        <taxon>Magnoliopsida</taxon>
        <taxon>eudicotyledons</taxon>
        <taxon>Gunneridae</taxon>
        <taxon>Pentapetalae</taxon>
        <taxon>asterids</taxon>
        <taxon>lamiids</taxon>
        <taxon>Solanales</taxon>
        <taxon>Convolvulaceae</taxon>
        <taxon>Cuscuteae</taxon>
        <taxon>Cuscuta</taxon>
        <taxon>Cuscuta subgen. Grammica</taxon>
        <taxon>Cuscuta sect. Cleistogrammica</taxon>
    </lineage>
</organism>
<gene>
    <name evidence="1" type="ORF">CCAM_LOCUS31490</name>
</gene>